<evidence type="ECO:0008006" key="3">
    <source>
        <dbReference type="Google" id="ProtNLM"/>
    </source>
</evidence>
<name>A0ABT5HIM4_9CAUL</name>
<protein>
    <recommendedName>
        <fullName evidence="3">Lipoprotein</fullName>
    </recommendedName>
</protein>
<dbReference type="EMBL" id="JAQQKV010000001">
    <property type="protein sequence ID" value="MDC7676094.1"/>
    <property type="molecule type" value="Genomic_DNA"/>
</dbReference>
<dbReference type="Proteomes" id="UP001218579">
    <property type="component" value="Unassembled WGS sequence"/>
</dbReference>
<evidence type="ECO:0000313" key="2">
    <source>
        <dbReference type="Proteomes" id="UP001218579"/>
    </source>
</evidence>
<organism evidence="1 2">
    <name type="scientific">Asticcacaulis machinosus</name>
    <dbReference type="NCBI Taxonomy" id="2984211"/>
    <lineage>
        <taxon>Bacteria</taxon>
        <taxon>Pseudomonadati</taxon>
        <taxon>Pseudomonadota</taxon>
        <taxon>Alphaproteobacteria</taxon>
        <taxon>Caulobacterales</taxon>
        <taxon>Caulobacteraceae</taxon>
        <taxon>Asticcacaulis</taxon>
    </lineage>
</organism>
<dbReference type="RefSeq" id="WP_272744400.1">
    <property type="nucleotide sequence ID" value="NZ_JAQQKV010000001.1"/>
</dbReference>
<evidence type="ECO:0000313" key="1">
    <source>
        <dbReference type="EMBL" id="MDC7676094.1"/>
    </source>
</evidence>
<keyword evidence="2" id="KW-1185">Reference proteome</keyword>
<comment type="caution">
    <text evidence="1">The sequence shown here is derived from an EMBL/GenBank/DDBJ whole genome shotgun (WGS) entry which is preliminary data.</text>
</comment>
<proteinExistence type="predicted"/>
<accession>A0ABT5HIM4</accession>
<gene>
    <name evidence="1" type="ORF">PQU98_08130</name>
</gene>
<sequence>MTLMVAPLSACATTPASVNAIAKEQPYAGIVKQSGALKARSDTYNKAPSLTLLNNAKFQAFVADVGNLSEQNLKAHFDMKARGTDNDLKCVLKGVSIDLKLKHDALLAAKTDAELKHTLTELSALLSDNIDVITTPATVQSGMDCVLEFGASGT</sequence>
<reference evidence="1 2" key="1">
    <citation type="submission" date="2023-01" db="EMBL/GenBank/DDBJ databases">
        <title>Novel species of the genus Asticcacaulis isolated from rivers.</title>
        <authorList>
            <person name="Lu H."/>
        </authorList>
    </citation>
    <scope>NUCLEOTIDE SEQUENCE [LARGE SCALE GENOMIC DNA]</scope>
    <source>
        <strain evidence="1 2">LKC15W</strain>
    </source>
</reference>